<evidence type="ECO:0000313" key="1">
    <source>
        <dbReference type="EMBL" id="CAI9691129.1"/>
    </source>
</evidence>
<organism evidence="1 2">
    <name type="scientific">Rangifer tarandus platyrhynchus</name>
    <name type="common">Svalbard reindeer</name>
    <dbReference type="NCBI Taxonomy" id="3082113"/>
    <lineage>
        <taxon>Eukaryota</taxon>
        <taxon>Metazoa</taxon>
        <taxon>Chordata</taxon>
        <taxon>Craniata</taxon>
        <taxon>Vertebrata</taxon>
        <taxon>Euteleostomi</taxon>
        <taxon>Mammalia</taxon>
        <taxon>Eutheria</taxon>
        <taxon>Laurasiatheria</taxon>
        <taxon>Artiodactyla</taxon>
        <taxon>Ruminantia</taxon>
        <taxon>Pecora</taxon>
        <taxon>Cervidae</taxon>
        <taxon>Odocoileinae</taxon>
        <taxon>Rangifer</taxon>
    </lineage>
</organism>
<gene>
    <name evidence="1" type="ORF">MRATA1EN3_LOCUS2342</name>
</gene>
<sequence>MAECLPSLSDLRAERTLAEINQELQLQLEKYKQDFRDLTEKFLISQATAYSLANHLQKYKCEACKAIVESVLGEKLPGEARRPAEKLAEKPTLDERLRTCDILIRSQARELTQLRQTLQNGKDDSALLKQHLKDLLTHSDLDKHQRQGFRESLSEGYRLAERLACKLSPGEGATDPESTDPLLGPQPLQCVQPSATLVNLHDVAKNEVLQQSQDECVSEPSVVQEDSTCNQPYRNGKSAYDEEKVGFALDGACGCSHAKEDEMLIDLPENYAFHEEEEGQDLICSR</sequence>
<proteinExistence type="predicted"/>
<protein>
    <submittedName>
        <fullName evidence="1">Uncharacterized protein</fullName>
    </submittedName>
</protein>
<accession>A0ACB0DS65</accession>
<reference evidence="1" key="1">
    <citation type="submission" date="2023-05" db="EMBL/GenBank/DDBJ databases">
        <authorList>
            <consortium name="ELIXIR-Norway"/>
        </authorList>
    </citation>
    <scope>NUCLEOTIDE SEQUENCE</scope>
</reference>
<evidence type="ECO:0000313" key="2">
    <source>
        <dbReference type="Proteomes" id="UP001162501"/>
    </source>
</evidence>
<name>A0ACB0DS65_RANTA</name>
<dbReference type="EMBL" id="OX596085">
    <property type="protein sequence ID" value="CAI9691129.1"/>
    <property type="molecule type" value="Genomic_DNA"/>
</dbReference>
<dbReference type="Proteomes" id="UP001162501">
    <property type="component" value="Chromosome 1"/>
</dbReference>